<protein>
    <recommendedName>
        <fullName evidence="7">Serine protease</fullName>
        <ecNumber evidence="7">3.4.21.-</ecNumber>
    </recommendedName>
</protein>
<dbReference type="EMBL" id="AP019860">
    <property type="protein sequence ID" value="BBM86241.1"/>
    <property type="molecule type" value="Genomic_DNA"/>
</dbReference>
<evidence type="ECO:0000256" key="4">
    <source>
        <dbReference type="ARBA" id="ARBA00022801"/>
    </source>
</evidence>
<organism evidence="8 9">
    <name type="scientific">Uabimicrobium amorphum</name>
    <dbReference type="NCBI Taxonomy" id="2596890"/>
    <lineage>
        <taxon>Bacteria</taxon>
        <taxon>Pseudomonadati</taxon>
        <taxon>Planctomycetota</taxon>
        <taxon>Candidatus Uabimicrobiia</taxon>
        <taxon>Candidatus Uabimicrobiales</taxon>
        <taxon>Candidatus Uabimicrobiaceae</taxon>
        <taxon>Candidatus Uabimicrobium</taxon>
    </lineage>
</organism>
<evidence type="ECO:0000256" key="6">
    <source>
        <dbReference type="PIRSR" id="PIRSR608256-1"/>
    </source>
</evidence>
<dbReference type="AlphaFoldDB" id="A0A5S9IRI9"/>
<gene>
    <name evidence="8" type="ORF">UABAM_04627</name>
</gene>
<feature type="chain" id="PRO_5025082792" description="Serine protease" evidence="7">
    <location>
        <begin position="24"/>
        <end position="609"/>
    </location>
</feature>
<evidence type="ECO:0000256" key="7">
    <source>
        <dbReference type="RuleBase" id="RU004296"/>
    </source>
</evidence>
<dbReference type="OrthoDB" id="5522031at2"/>
<dbReference type="PANTHER" id="PTHR14389:SF3">
    <property type="entry name" value="PROTEIN FAM111A-LIKE"/>
    <property type="match status" value="1"/>
</dbReference>
<dbReference type="GO" id="GO:0008236">
    <property type="term" value="F:serine-type peptidase activity"/>
    <property type="evidence" value="ECO:0007669"/>
    <property type="project" value="UniProtKB-KW"/>
</dbReference>
<comment type="similarity">
    <text evidence="1 7">Belongs to the peptidase S1B family.</text>
</comment>
<dbReference type="InterPro" id="IPR009003">
    <property type="entry name" value="Peptidase_S1_PA"/>
</dbReference>
<dbReference type="GO" id="GO:0006508">
    <property type="term" value="P:proteolysis"/>
    <property type="evidence" value="ECO:0007669"/>
    <property type="project" value="UniProtKB-KW"/>
</dbReference>
<evidence type="ECO:0000256" key="2">
    <source>
        <dbReference type="ARBA" id="ARBA00022670"/>
    </source>
</evidence>
<keyword evidence="5 7" id="KW-0720">Serine protease</keyword>
<evidence type="ECO:0000256" key="1">
    <source>
        <dbReference type="ARBA" id="ARBA00008764"/>
    </source>
</evidence>
<accession>A0A5S9IRI9</accession>
<name>A0A5S9IRI9_UABAM</name>
<dbReference type="PANTHER" id="PTHR14389">
    <property type="entry name" value="SI:CH1073-475A24.1"/>
    <property type="match status" value="1"/>
</dbReference>
<reference evidence="8 9" key="1">
    <citation type="submission" date="2019-08" db="EMBL/GenBank/DDBJ databases">
        <title>Complete genome sequence of Candidatus Uab amorphum.</title>
        <authorList>
            <person name="Shiratori T."/>
            <person name="Suzuki S."/>
            <person name="Kakizawa Y."/>
            <person name="Ishida K."/>
        </authorList>
    </citation>
    <scope>NUCLEOTIDE SEQUENCE [LARGE SCALE GENOMIC DNA]</scope>
    <source>
        <strain evidence="8 9">SRT547</strain>
    </source>
</reference>
<evidence type="ECO:0000256" key="5">
    <source>
        <dbReference type="ARBA" id="ARBA00022825"/>
    </source>
</evidence>
<dbReference type="Proteomes" id="UP000326354">
    <property type="component" value="Chromosome"/>
</dbReference>
<dbReference type="EC" id="3.4.21.-" evidence="7"/>
<evidence type="ECO:0000256" key="3">
    <source>
        <dbReference type="ARBA" id="ARBA00022729"/>
    </source>
</evidence>
<feature type="active site" description="Charge relay system" evidence="6">
    <location>
        <position position="172"/>
    </location>
</feature>
<feature type="active site" description="Charge relay system" evidence="6">
    <location>
        <position position="224"/>
    </location>
</feature>
<dbReference type="KEGG" id="uam:UABAM_04627"/>
<sequence length="609" mass="69457">MNGMRFKYKISLIFLVLASYLGAQEGSTLQRIKALENNQRKIFDNLQKLTDLIVKLNTIETKIQIFQQQLDAEELSVAAEKEIQQSIQALMMQKLKLLEQLDSSSISKTSDNTKAIYGRDDRHTVEEEPDMRVRKVAESVCAITYTMNAGKTNNNVGTGFLVAKDLILTCHHCIKFYNHKDKNGKPYGIGIYSVEFYDEFHRNVKEIEVYPCEEIISFSFPKLDYALIRIGEGGSRFSKEKHLPRMTPLTLSDTEPKKGDNLVVVGHPQGLQKQVSNNARVTTDNKPKKGRNPSFGANCDTFKGNSGSPVFYYTGKNKELEVFGLLWGGMPDKKNGVDAFYDYNSESAHENFIPMKAILDHIQSKSSDHYSHLHLKSKAIARERKEIIKVLDEALQDKIVAREDFTKEHLKEIISLSEELDNATGDERINIEEVLKLKLQKYHIKKVRMAQIVKRYLPVPPEKFIQEDLSGEDVKKIKTLLQQETSTEDEIKKIVKQRYIGNAKLREKLKQYSMTAKDELMELLILLKSVPRGNTSRRYAISQNLRELITRADFELNLRKTVKKICSTIESEKEASETGNARSLAKIDVNLDEELQAPLGEAMDLLNGK</sequence>
<evidence type="ECO:0000313" key="9">
    <source>
        <dbReference type="Proteomes" id="UP000326354"/>
    </source>
</evidence>
<dbReference type="InterPro" id="IPR000126">
    <property type="entry name" value="V8_ser_AS"/>
</dbReference>
<dbReference type="InterPro" id="IPR008256">
    <property type="entry name" value="Peptidase_S1B"/>
</dbReference>
<keyword evidence="9" id="KW-1185">Reference proteome</keyword>
<feature type="signal peptide" evidence="7">
    <location>
        <begin position="1"/>
        <end position="23"/>
    </location>
</feature>
<keyword evidence="2 7" id="KW-0645">Protease</keyword>
<evidence type="ECO:0000313" key="8">
    <source>
        <dbReference type="EMBL" id="BBM86241.1"/>
    </source>
</evidence>
<proteinExistence type="inferred from homology"/>
<dbReference type="Gene3D" id="2.40.10.10">
    <property type="entry name" value="Trypsin-like serine proteases"/>
    <property type="match status" value="2"/>
</dbReference>
<keyword evidence="4 7" id="KW-0378">Hydrolase</keyword>
<dbReference type="Pfam" id="PF13365">
    <property type="entry name" value="Trypsin_2"/>
    <property type="match status" value="1"/>
</dbReference>
<feature type="active site" description="Charge relay system" evidence="6">
    <location>
        <position position="306"/>
    </location>
</feature>
<keyword evidence="3 7" id="KW-0732">Signal</keyword>
<dbReference type="InterPro" id="IPR043504">
    <property type="entry name" value="Peptidase_S1_PA_chymotrypsin"/>
</dbReference>
<dbReference type="SUPFAM" id="SSF50494">
    <property type="entry name" value="Trypsin-like serine proteases"/>
    <property type="match status" value="1"/>
</dbReference>
<dbReference type="PROSITE" id="PS00673">
    <property type="entry name" value="V8_SER"/>
    <property type="match status" value="1"/>
</dbReference>
<dbReference type="PRINTS" id="PR00839">
    <property type="entry name" value="V8PROTEASE"/>
</dbReference>